<reference evidence="3" key="1">
    <citation type="submission" date="2021-01" db="EMBL/GenBank/DDBJ databases">
        <authorList>
            <person name="Corre E."/>
            <person name="Pelletier E."/>
            <person name="Niang G."/>
            <person name="Scheremetjew M."/>
            <person name="Finn R."/>
            <person name="Kale V."/>
            <person name="Holt S."/>
            <person name="Cochrane G."/>
            <person name="Meng A."/>
            <person name="Brown T."/>
            <person name="Cohen L."/>
        </authorList>
    </citation>
    <scope>NUCLEOTIDE SEQUENCE</scope>
    <source>
        <strain evidence="3">CCMP1374</strain>
    </source>
</reference>
<feature type="chain" id="PRO_5031426194" description="Photosystem II reaction center Psb28 protein" evidence="2">
    <location>
        <begin position="19"/>
        <end position="180"/>
    </location>
</feature>
<evidence type="ECO:0000256" key="1">
    <source>
        <dbReference type="SAM" id="MobiDB-lite"/>
    </source>
</evidence>
<dbReference type="InterPro" id="IPR045388">
    <property type="entry name" value="HHL1-like"/>
</dbReference>
<dbReference type="AlphaFoldDB" id="A0A7S0EVK7"/>
<evidence type="ECO:0000313" key="3">
    <source>
        <dbReference type="EMBL" id="CAD8495988.1"/>
    </source>
</evidence>
<proteinExistence type="predicted"/>
<evidence type="ECO:0000256" key="2">
    <source>
        <dbReference type="SAM" id="SignalP"/>
    </source>
</evidence>
<name>A0A7S0EVK7_9EUKA</name>
<evidence type="ECO:0008006" key="4">
    <source>
        <dbReference type="Google" id="ProtNLM"/>
    </source>
</evidence>
<gene>
    <name evidence="3" type="ORF">PANT1444_LOCUS13724</name>
</gene>
<accession>A0A7S0EVK7</accession>
<feature type="signal peptide" evidence="2">
    <location>
        <begin position="1"/>
        <end position="18"/>
    </location>
</feature>
<dbReference type="EMBL" id="HBEP01024219">
    <property type="protein sequence ID" value="CAD8495988.1"/>
    <property type="molecule type" value="Transcribed_RNA"/>
</dbReference>
<feature type="region of interest" description="Disordered" evidence="1">
    <location>
        <begin position="39"/>
        <end position="62"/>
    </location>
</feature>
<dbReference type="Pfam" id="PF20133">
    <property type="entry name" value="HHL1-like"/>
    <property type="match status" value="1"/>
</dbReference>
<organism evidence="3">
    <name type="scientific">Phaeocystis antarctica</name>
    <dbReference type="NCBI Taxonomy" id="33657"/>
    <lineage>
        <taxon>Eukaryota</taxon>
        <taxon>Haptista</taxon>
        <taxon>Haptophyta</taxon>
        <taxon>Prymnesiophyceae</taxon>
        <taxon>Phaeocystales</taxon>
        <taxon>Phaeocystaceae</taxon>
        <taxon>Phaeocystis</taxon>
    </lineage>
</organism>
<sequence length="180" mass="19493">MLALLFSAGSAFVSPACSMVRHSSAVHAAPAAMMAKGFGKEPEKVAPKPASEGKKKRDAASAKLDKLKATGNPEYMVSIRTVGGETSEWMPVGGLAVPRSNSVDTAVSMAIFNNEDELLKGAFRAFPKLKSSTDKFEYGYRLREFPDDEVKIAQKDAAKESTNPFMQWFNQLDSPLNDGK</sequence>
<protein>
    <recommendedName>
        <fullName evidence="4">Photosystem II reaction center Psb28 protein</fullName>
    </recommendedName>
</protein>
<keyword evidence="2" id="KW-0732">Signal</keyword>